<evidence type="ECO:0000313" key="10">
    <source>
        <dbReference type="Proteomes" id="UP001234581"/>
    </source>
</evidence>
<dbReference type="GO" id="GO:0006515">
    <property type="term" value="P:protein quality control for misfolded or incompletely synthesized proteins"/>
    <property type="evidence" value="ECO:0007669"/>
    <property type="project" value="TreeGrafter"/>
</dbReference>
<evidence type="ECO:0000259" key="8">
    <source>
        <dbReference type="Pfam" id="PF01435"/>
    </source>
</evidence>
<feature type="domain" description="Peptidase M48" evidence="8">
    <location>
        <begin position="187"/>
        <end position="386"/>
    </location>
</feature>
<dbReference type="EMBL" id="JARTCD010000011">
    <property type="protein sequence ID" value="KAJ8660734.1"/>
    <property type="molecule type" value="Genomic_DNA"/>
</dbReference>
<dbReference type="RefSeq" id="XP_058345647.1">
    <property type="nucleotide sequence ID" value="XM_058483448.1"/>
</dbReference>
<name>A0AAD7V818_9FUNG</name>
<keyword evidence="7" id="KW-0812">Transmembrane</keyword>
<evidence type="ECO:0000256" key="6">
    <source>
        <dbReference type="ARBA" id="ARBA00023049"/>
    </source>
</evidence>
<organism evidence="9 10">
    <name type="scientific">Lichtheimia ornata</name>
    <dbReference type="NCBI Taxonomy" id="688661"/>
    <lineage>
        <taxon>Eukaryota</taxon>
        <taxon>Fungi</taxon>
        <taxon>Fungi incertae sedis</taxon>
        <taxon>Mucoromycota</taxon>
        <taxon>Mucoromycotina</taxon>
        <taxon>Mucoromycetes</taxon>
        <taxon>Mucorales</taxon>
        <taxon>Lichtheimiaceae</taxon>
        <taxon>Lichtheimia</taxon>
    </lineage>
</organism>
<reference evidence="9 10" key="1">
    <citation type="submission" date="2023-03" db="EMBL/GenBank/DDBJ databases">
        <title>Genome sequence of Lichtheimia ornata CBS 291.66.</title>
        <authorList>
            <person name="Mohabir J.T."/>
            <person name="Shea T.P."/>
            <person name="Kurbessoian T."/>
            <person name="Berby B."/>
            <person name="Fontaine J."/>
            <person name="Livny J."/>
            <person name="Gnirke A."/>
            <person name="Stajich J.E."/>
            <person name="Cuomo C.A."/>
        </authorList>
    </citation>
    <scope>NUCLEOTIDE SEQUENCE [LARGE SCALE GENOMIC DNA]</scope>
    <source>
        <strain evidence="9">CBS 291.66</strain>
    </source>
</reference>
<evidence type="ECO:0000256" key="1">
    <source>
        <dbReference type="ARBA" id="ARBA00001947"/>
    </source>
</evidence>
<evidence type="ECO:0000313" key="9">
    <source>
        <dbReference type="EMBL" id="KAJ8660734.1"/>
    </source>
</evidence>
<dbReference type="AlphaFoldDB" id="A0AAD7V818"/>
<comment type="cofactor">
    <cofactor evidence="1">
        <name>Zn(2+)</name>
        <dbReference type="ChEBI" id="CHEBI:29105"/>
    </cofactor>
</comment>
<keyword evidence="2" id="KW-0645">Protease</keyword>
<dbReference type="InterPro" id="IPR051156">
    <property type="entry name" value="Mito/Outer_Membr_Metalloprot"/>
</dbReference>
<comment type="caution">
    <text evidence="9">The sequence shown here is derived from an EMBL/GenBank/DDBJ whole genome shotgun (WGS) entry which is preliminary data.</text>
</comment>
<evidence type="ECO:0000256" key="4">
    <source>
        <dbReference type="ARBA" id="ARBA00022801"/>
    </source>
</evidence>
<dbReference type="GO" id="GO:0034982">
    <property type="term" value="P:mitochondrial protein processing"/>
    <property type="evidence" value="ECO:0007669"/>
    <property type="project" value="TreeGrafter"/>
</dbReference>
<gene>
    <name evidence="9" type="ORF">O0I10_003377</name>
</gene>
<keyword evidence="7" id="KW-0472">Membrane</keyword>
<dbReference type="PANTHER" id="PTHR22726">
    <property type="entry name" value="METALLOENDOPEPTIDASE OMA1"/>
    <property type="match status" value="1"/>
</dbReference>
<keyword evidence="10" id="KW-1185">Reference proteome</keyword>
<dbReference type="PANTHER" id="PTHR22726:SF18">
    <property type="entry name" value="PEPTIDASE M48 DOMAIN-CONTAINING PROTEIN"/>
    <property type="match status" value="1"/>
</dbReference>
<keyword evidence="4" id="KW-0378">Hydrolase</keyword>
<keyword evidence="5" id="KW-0862">Zinc</keyword>
<dbReference type="GO" id="GO:0046872">
    <property type="term" value="F:metal ion binding"/>
    <property type="evidence" value="ECO:0007669"/>
    <property type="project" value="UniProtKB-KW"/>
</dbReference>
<protein>
    <recommendedName>
        <fullName evidence="8">Peptidase M48 domain-containing protein</fullName>
    </recommendedName>
</protein>
<dbReference type="Proteomes" id="UP001234581">
    <property type="component" value="Unassembled WGS sequence"/>
</dbReference>
<feature type="transmembrane region" description="Helical" evidence="7">
    <location>
        <begin position="95"/>
        <end position="112"/>
    </location>
</feature>
<evidence type="ECO:0000256" key="3">
    <source>
        <dbReference type="ARBA" id="ARBA00022723"/>
    </source>
</evidence>
<dbReference type="GO" id="GO:0004222">
    <property type="term" value="F:metalloendopeptidase activity"/>
    <property type="evidence" value="ECO:0007669"/>
    <property type="project" value="InterPro"/>
</dbReference>
<proteinExistence type="predicted"/>
<keyword evidence="6" id="KW-0482">Metalloprotease</keyword>
<evidence type="ECO:0000256" key="2">
    <source>
        <dbReference type="ARBA" id="ARBA00022670"/>
    </source>
</evidence>
<dbReference type="CDD" id="cd07331">
    <property type="entry name" value="M48C_Oma1_like"/>
    <property type="match status" value="1"/>
</dbReference>
<keyword evidence="7" id="KW-1133">Transmembrane helix</keyword>
<evidence type="ECO:0000256" key="7">
    <source>
        <dbReference type="SAM" id="Phobius"/>
    </source>
</evidence>
<sequence length="463" mass="52694">MSLRHLLRSQRVLQQQRPWVRPAPFKQQLLKPASLRRPFHTTRPQQSPLIPLPAMIISALKTGKLVSLVSFSSKTSLTLLPHTLYNQKTRTYMKFLAGIPVIGLSLLVLVGLDQAPNTGRLRLIFLTEAEELERVQMEVDQIVDSQFGLVAPRDNEYVQWLQTIVDNISAVAIDDVRDPVRQYDPEQKKKFDVDVVCDASTLNAMCAGERILVYDLMVHYMGYDTNRMAVILSHEIAHSIQRHFVEQHGMASLMFMLGDMTRGVFWIATEWLGPYINQKINEVISTFITMETQTTYNRVLEKEADLVGLKLLAKAGYDPTIAIEVWEHMANLDKKDIKTNTTVVPSEPKKSFENLDLGVQEFLSQLLDSWFGSTHPPSEERIAYMRQHMDEAVELYQQALQVNGHPKEYIFENQVQQNASNDMNEGQEQGKQSKSWYKSLYGMFWGGSDPVETTTPAPAAALP</sequence>
<dbReference type="GeneID" id="83210790"/>
<dbReference type="Pfam" id="PF01435">
    <property type="entry name" value="Peptidase_M48"/>
    <property type="match status" value="1"/>
</dbReference>
<keyword evidence="3" id="KW-0479">Metal-binding</keyword>
<dbReference type="InterPro" id="IPR001915">
    <property type="entry name" value="Peptidase_M48"/>
</dbReference>
<evidence type="ECO:0000256" key="5">
    <source>
        <dbReference type="ARBA" id="ARBA00022833"/>
    </source>
</evidence>
<accession>A0AAD7V818</accession>
<dbReference type="GO" id="GO:0005743">
    <property type="term" value="C:mitochondrial inner membrane"/>
    <property type="evidence" value="ECO:0007669"/>
    <property type="project" value="TreeGrafter"/>
</dbReference>